<gene>
    <name evidence="1" type="ORF">EEB11_00035</name>
</gene>
<sequence>MRTQEAGRGCWIVVVDGAGAMILENAGSVAAPDLRVIDRIETPGLDQGADRIPAGPQRPETSDRALLAETAMVAMLMTRLTFAVRQSRTTRLAIAAPPHLLEAIRTRLDDRLRSRVVIMLPRTLTQHPLDKIVSVMAEAMDRAA</sequence>
<organism evidence="1 2">
    <name type="scientific">Pseudotabrizicola sediminis</name>
    <dbReference type="NCBI Taxonomy" id="2486418"/>
    <lineage>
        <taxon>Bacteria</taxon>
        <taxon>Pseudomonadati</taxon>
        <taxon>Pseudomonadota</taxon>
        <taxon>Alphaproteobacteria</taxon>
        <taxon>Rhodobacterales</taxon>
        <taxon>Paracoccaceae</taxon>
        <taxon>Pseudotabrizicola</taxon>
    </lineage>
</organism>
<dbReference type="RefSeq" id="WP_135428211.1">
    <property type="nucleotide sequence ID" value="NZ_RPEM01000001.1"/>
</dbReference>
<evidence type="ECO:0000313" key="2">
    <source>
        <dbReference type="Proteomes" id="UP000297741"/>
    </source>
</evidence>
<protein>
    <recommendedName>
        <fullName evidence="3">Host attachment protein</fullName>
    </recommendedName>
</protein>
<evidence type="ECO:0008006" key="3">
    <source>
        <dbReference type="Google" id="ProtNLM"/>
    </source>
</evidence>
<dbReference type="Proteomes" id="UP000297741">
    <property type="component" value="Unassembled WGS sequence"/>
</dbReference>
<accession>A0ABY2KQI9</accession>
<dbReference type="EMBL" id="RPEM01000001">
    <property type="protein sequence ID" value="TGD45018.1"/>
    <property type="molecule type" value="Genomic_DNA"/>
</dbReference>
<reference evidence="1 2" key="1">
    <citation type="submission" date="2018-11" db="EMBL/GenBank/DDBJ databases">
        <title>Tabrizicola sp. isolated from sediment of alpine lake.</title>
        <authorList>
            <person name="Liu Z."/>
        </authorList>
    </citation>
    <scope>NUCLEOTIDE SEQUENCE [LARGE SCALE GENOMIC DNA]</scope>
    <source>
        <strain evidence="1 2">DRYC-M-16</strain>
    </source>
</reference>
<dbReference type="InterPro" id="IPR041374">
    <property type="entry name" value="BaeRF_family12"/>
</dbReference>
<keyword evidence="2" id="KW-1185">Reference proteome</keyword>
<evidence type="ECO:0000313" key="1">
    <source>
        <dbReference type="EMBL" id="TGD45018.1"/>
    </source>
</evidence>
<dbReference type="Pfam" id="PF18856">
    <property type="entry name" value="baeRF_family12"/>
    <property type="match status" value="1"/>
</dbReference>
<comment type="caution">
    <text evidence="1">The sequence shown here is derived from an EMBL/GenBank/DDBJ whole genome shotgun (WGS) entry which is preliminary data.</text>
</comment>
<name>A0ABY2KQI9_9RHOB</name>
<proteinExistence type="predicted"/>